<dbReference type="InParanoid" id="A0A0V0XP51"/>
<comment type="caution">
    <text evidence="1">The sequence shown here is derived from an EMBL/GenBank/DDBJ whole genome shotgun (WGS) entry which is preliminary data.</text>
</comment>
<name>A0A0V0XP51_TRISP</name>
<accession>A0A0V0XP51</accession>
<dbReference type="EMBL" id="JYDH01007099">
    <property type="protein sequence ID" value="KRX89745.1"/>
    <property type="molecule type" value="Genomic_DNA"/>
</dbReference>
<reference evidence="1 2" key="1">
    <citation type="submission" date="2015-01" db="EMBL/GenBank/DDBJ databases">
        <title>Evolution of Trichinella species and genotypes.</title>
        <authorList>
            <person name="Korhonen P.K."/>
            <person name="Edoardo P."/>
            <person name="Giuseppe L.R."/>
            <person name="Gasser R.B."/>
        </authorList>
    </citation>
    <scope>NUCLEOTIDE SEQUENCE [LARGE SCALE GENOMIC DNA]</scope>
    <source>
        <strain evidence="1">ISS3</strain>
    </source>
</reference>
<evidence type="ECO:0000313" key="1">
    <source>
        <dbReference type="EMBL" id="KRX89745.1"/>
    </source>
</evidence>
<sequence>MIGRYRIFNWSMVSFSSREHECLAWNFPIVRWSLF</sequence>
<keyword evidence="2" id="KW-1185">Reference proteome</keyword>
<proteinExistence type="predicted"/>
<dbReference type="AlphaFoldDB" id="A0A0V0XP51"/>
<protein>
    <submittedName>
        <fullName evidence="1">Uncharacterized protein</fullName>
    </submittedName>
</protein>
<gene>
    <name evidence="1" type="ORF">T01_3381</name>
</gene>
<evidence type="ECO:0000313" key="2">
    <source>
        <dbReference type="Proteomes" id="UP000054776"/>
    </source>
</evidence>
<dbReference type="Proteomes" id="UP000054776">
    <property type="component" value="Unassembled WGS sequence"/>
</dbReference>
<organism evidence="1 2">
    <name type="scientific">Trichinella spiralis</name>
    <name type="common">Trichina worm</name>
    <dbReference type="NCBI Taxonomy" id="6334"/>
    <lineage>
        <taxon>Eukaryota</taxon>
        <taxon>Metazoa</taxon>
        <taxon>Ecdysozoa</taxon>
        <taxon>Nematoda</taxon>
        <taxon>Enoplea</taxon>
        <taxon>Dorylaimia</taxon>
        <taxon>Trichinellida</taxon>
        <taxon>Trichinellidae</taxon>
        <taxon>Trichinella</taxon>
    </lineage>
</organism>